<dbReference type="InterPro" id="IPR012677">
    <property type="entry name" value="Nucleotide-bd_a/b_plait_sf"/>
</dbReference>
<keyword evidence="6" id="KW-1185">Reference proteome</keyword>
<proteinExistence type="predicted"/>
<dbReference type="Proteomes" id="UP000291084">
    <property type="component" value="Chromosome 3"/>
</dbReference>
<sequence>MAYPHYRSQFGDTTFTKVFVGGLAWETPTEEMRKYFEQFGEILEAVIITDKNTGKSKGYGFVTFRDPESARRACADPNPVIDGRRANCNIASLGRPRPSPPRGRGTFQGGAPGTASYSGVPAAGGPALAPPPPPPPPPLVYPPYGYPTYTPDYGYHQATMYNPQIQQPQYYQQLYGPSSSTMGSPYYYGYSVQAPRSTFSTPQPHRIPAGPSYLYYPTPMEPSFSAYRPPPQLQQLPIRQPPPSPTGTIPFLFSNKLISFKLLNSAFTDIEKKNCIVDACILDSKFG</sequence>
<dbReference type="FunFam" id="3.30.70.330:FF:000388">
    <property type="entry name" value="RNA-binding protein 24-B isoform X1"/>
    <property type="match status" value="1"/>
</dbReference>
<dbReference type="Gene3D" id="3.30.70.330">
    <property type="match status" value="1"/>
</dbReference>
<evidence type="ECO:0000256" key="3">
    <source>
        <dbReference type="SAM" id="MobiDB-lite"/>
    </source>
</evidence>
<evidence type="ECO:0000313" key="6">
    <source>
        <dbReference type="Proteomes" id="UP000291084"/>
    </source>
</evidence>
<dbReference type="CDD" id="cd12384">
    <property type="entry name" value="RRM_RBM24_RBM38_like"/>
    <property type="match status" value="1"/>
</dbReference>
<evidence type="ECO:0000259" key="4">
    <source>
        <dbReference type="PROSITE" id="PS50102"/>
    </source>
</evidence>
<dbReference type="Pfam" id="PF00076">
    <property type="entry name" value="RRM_1"/>
    <property type="match status" value="1"/>
</dbReference>
<reference evidence="5 6" key="1">
    <citation type="journal article" date="2015" name="Sci. Rep.">
        <title>The power of single molecule real-time sequencing technology in the de novo assembly of a eukaryotic genome.</title>
        <authorList>
            <person name="Sakai H."/>
            <person name="Naito K."/>
            <person name="Ogiso-Tanaka E."/>
            <person name="Takahashi Y."/>
            <person name="Iseki K."/>
            <person name="Muto C."/>
            <person name="Satou K."/>
            <person name="Teruya K."/>
            <person name="Shiroma A."/>
            <person name="Shimoji M."/>
            <person name="Hirano T."/>
            <person name="Itoh T."/>
            <person name="Kaga A."/>
            <person name="Tomooka N."/>
        </authorList>
    </citation>
    <scope>NUCLEOTIDE SEQUENCE [LARGE SCALE GENOMIC DNA]</scope>
    <source>
        <strain evidence="6">cv. Shumari</strain>
    </source>
</reference>
<name>A0A0S3RMM7_PHAAN</name>
<dbReference type="PANTHER" id="PTHR11176:SF23">
    <property type="entry name" value="RNA-BINDING (RRM_RBD_RNP MOTIFS) FAMILY PROTEIN"/>
    <property type="match status" value="1"/>
</dbReference>
<accession>A0A0S3RMM7</accession>
<keyword evidence="1 2" id="KW-0694">RNA-binding</keyword>
<evidence type="ECO:0000313" key="5">
    <source>
        <dbReference type="EMBL" id="BAT81843.1"/>
    </source>
</evidence>
<protein>
    <recommendedName>
        <fullName evidence="4">RRM domain-containing protein</fullName>
    </recommendedName>
</protein>
<dbReference type="GO" id="GO:0003723">
    <property type="term" value="F:RNA binding"/>
    <property type="evidence" value="ECO:0007669"/>
    <property type="project" value="UniProtKB-UniRule"/>
</dbReference>
<feature type="region of interest" description="Disordered" evidence="3">
    <location>
        <begin position="91"/>
        <end position="136"/>
    </location>
</feature>
<evidence type="ECO:0000256" key="1">
    <source>
        <dbReference type="ARBA" id="ARBA00022884"/>
    </source>
</evidence>
<dbReference type="PROSITE" id="PS50102">
    <property type="entry name" value="RRM"/>
    <property type="match status" value="1"/>
</dbReference>
<dbReference type="OrthoDB" id="439808at2759"/>
<dbReference type="AlphaFoldDB" id="A0A0S3RMM7"/>
<dbReference type="InterPro" id="IPR000504">
    <property type="entry name" value="RRM_dom"/>
</dbReference>
<dbReference type="InterPro" id="IPR035979">
    <property type="entry name" value="RBD_domain_sf"/>
</dbReference>
<dbReference type="EMBL" id="AP015036">
    <property type="protein sequence ID" value="BAT81843.1"/>
    <property type="molecule type" value="Genomic_DNA"/>
</dbReference>
<dbReference type="SUPFAM" id="SSF54928">
    <property type="entry name" value="RNA-binding domain, RBD"/>
    <property type="match status" value="1"/>
</dbReference>
<organism evidence="5 6">
    <name type="scientific">Vigna angularis var. angularis</name>
    <dbReference type="NCBI Taxonomy" id="157739"/>
    <lineage>
        <taxon>Eukaryota</taxon>
        <taxon>Viridiplantae</taxon>
        <taxon>Streptophyta</taxon>
        <taxon>Embryophyta</taxon>
        <taxon>Tracheophyta</taxon>
        <taxon>Spermatophyta</taxon>
        <taxon>Magnoliopsida</taxon>
        <taxon>eudicotyledons</taxon>
        <taxon>Gunneridae</taxon>
        <taxon>Pentapetalae</taxon>
        <taxon>rosids</taxon>
        <taxon>fabids</taxon>
        <taxon>Fabales</taxon>
        <taxon>Fabaceae</taxon>
        <taxon>Papilionoideae</taxon>
        <taxon>50 kb inversion clade</taxon>
        <taxon>NPAAA clade</taxon>
        <taxon>indigoferoid/millettioid clade</taxon>
        <taxon>Phaseoleae</taxon>
        <taxon>Vigna</taxon>
    </lineage>
</organism>
<dbReference type="SMART" id="SM00360">
    <property type="entry name" value="RRM"/>
    <property type="match status" value="1"/>
</dbReference>
<dbReference type="PANTHER" id="PTHR11176">
    <property type="entry name" value="BOULE-RELATED"/>
    <property type="match status" value="1"/>
</dbReference>
<evidence type="ECO:0000256" key="2">
    <source>
        <dbReference type="PROSITE-ProRule" id="PRU00176"/>
    </source>
</evidence>
<feature type="domain" description="RRM" evidence="4">
    <location>
        <begin position="16"/>
        <end position="93"/>
    </location>
</feature>
<gene>
    <name evidence="5" type="primary">Vigan.03G173600</name>
    <name evidence="5" type="ORF">VIGAN_03173600</name>
</gene>